<accession>A0A0D0B304</accession>
<dbReference type="Proteomes" id="UP000053593">
    <property type="component" value="Unassembled WGS sequence"/>
</dbReference>
<proteinExistence type="predicted"/>
<feature type="compositionally biased region" description="Polar residues" evidence="1">
    <location>
        <begin position="435"/>
        <end position="444"/>
    </location>
</feature>
<dbReference type="AlphaFoldDB" id="A0A0D0B304"/>
<organism evidence="2 3">
    <name type="scientific">Collybiopsis luxurians FD-317 M1</name>
    <dbReference type="NCBI Taxonomy" id="944289"/>
    <lineage>
        <taxon>Eukaryota</taxon>
        <taxon>Fungi</taxon>
        <taxon>Dikarya</taxon>
        <taxon>Basidiomycota</taxon>
        <taxon>Agaricomycotina</taxon>
        <taxon>Agaricomycetes</taxon>
        <taxon>Agaricomycetidae</taxon>
        <taxon>Agaricales</taxon>
        <taxon>Marasmiineae</taxon>
        <taxon>Omphalotaceae</taxon>
        <taxon>Collybiopsis</taxon>
        <taxon>Collybiopsis luxurians</taxon>
    </lineage>
</organism>
<keyword evidence="3" id="KW-1185">Reference proteome</keyword>
<feature type="compositionally biased region" description="Polar residues" evidence="1">
    <location>
        <begin position="86"/>
        <end position="101"/>
    </location>
</feature>
<evidence type="ECO:0000256" key="1">
    <source>
        <dbReference type="SAM" id="MobiDB-lite"/>
    </source>
</evidence>
<sequence length="462" mass="49472">MTQPSTCSRLVILQQPVGPRKNKGSQLIHEGLHRVSAPVESASIPTRLIAAFIKARSLSLFLYWLGLSALKLSSHQHFFFRSSTSFQRPAPVPTSTHTSSHLHGFHHMHDSGRSSEASPRASPALSTSKAGALEELNPYVYSCSSGTRGCMPAVGLVSLKQPKRAYSPFQHRRPVDKHTPSSLPPSMSPHSTAPSSLPTPPSSHSRPASSLTSPEASNRKPSPQPRPANPAPSTSRSRSTLIVDAPSRESWIEPSYLSRNSSERLSASLLSAESFSFSELGPSESGRSTKVPSSAGISGSTIYPSSSTITSVSTFEGPETGLISTKFSHRSRRRPAVAPSRSVVEGYVTLSEIRRGRDVDENGVVIGYLKGPPEAVTASETLDGAGTLVEDGKEFWMVYGPESPRASSTDSTLGGHETQETDDSTVYEIGGGTRRSLTPTSSRKSGFRDDWDSIIFAPSSTS</sequence>
<dbReference type="HOGENOM" id="CLU_591907_0_0_1"/>
<feature type="region of interest" description="Disordered" evidence="1">
    <location>
        <begin position="86"/>
        <end position="129"/>
    </location>
</feature>
<protein>
    <submittedName>
        <fullName evidence="2">Uncharacterized protein</fullName>
    </submittedName>
</protein>
<feature type="compositionally biased region" description="Low complexity" evidence="1">
    <location>
        <begin position="114"/>
        <end position="126"/>
    </location>
</feature>
<name>A0A0D0B304_9AGAR</name>
<feature type="compositionally biased region" description="Polar residues" evidence="1">
    <location>
        <begin position="285"/>
        <end position="296"/>
    </location>
</feature>
<feature type="region of interest" description="Disordered" evidence="1">
    <location>
        <begin position="402"/>
        <end position="448"/>
    </location>
</feature>
<feature type="region of interest" description="Disordered" evidence="1">
    <location>
        <begin position="165"/>
        <end position="245"/>
    </location>
</feature>
<gene>
    <name evidence="2" type="ORF">GYMLUDRAFT_752931</name>
</gene>
<feature type="compositionally biased region" description="Low complexity" evidence="1">
    <location>
        <begin position="188"/>
        <end position="207"/>
    </location>
</feature>
<evidence type="ECO:0000313" key="2">
    <source>
        <dbReference type="EMBL" id="KIK57560.1"/>
    </source>
</evidence>
<reference evidence="2 3" key="1">
    <citation type="submission" date="2014-04" db="EMBL/GenBank/DDBJ databases">
        <title>Evolutionary Origins and Diversification of the Mycorrhizal Mutualists.</title>
        <authorList>
            <consortium name="DOE Joint Genome Institute"/>
            <consortium name="Mycorrhizal Genomics Consortium"/>
            <person name="Kohler A."/>
            <person name="Kuo A."/>
            <person name="Nagy L.G."/>
            <person name="Floudas D."/>
            <person name="Copeland A."/>
            <person name="Barry K.W."/>
            <person name="Cichocki N."/>
            <person name="Veneault-Fourrey C."/>
            <person name="LaButti K."/>
            <person name="Lindquist E.A."/>
            <person name="Lipzen A."/>
            <person name="Lundell T."/>
            <person name="Morin E."/>
            <person name="Murat C."/>
            <person name="Riley R."/>
            <person name="Ohm R."/>
            <person name="Sun H."/>
            <person name="Tunlid A."/>
            <person name="Henrissat B."/>
            <person name="Grigoriev I.V."/>
            <person name="Hibbett D.S."/>
            <person name="Martin F."/>
        </authorList>
    </citation>
    <scope>NUCLEOTIDE SEQUENCE [LARGE SCALE GENOMIC DNA]</scope>
    <source>
        <strain evidence="2 3">FD-317 M1</strain>
    </source>
</reference>
<feature type="region of interest" description="Disordered" evidence="1">
    <location>
        <begin position="277"/>
        <end position="299"/>
    </location>
</feature>
<dbReference type="EMBL" id="KN834790">
    <property type="protein sequence ID" value="KIK57560.1"/>
    <property type="molecule type" value="Genomic_DNA"/>
</dbReference>
<evidence type="ECO:0000313" key="3">
    <source>
        <dbReference type="Proteomes" id="UP000053593"/>
    </source>
</evidence>
<feature type="compositionally biased region" description="Polar residues" evidence="1">
    <location>
        <begin position="208"/>
        <end position="220"/>
    </location>
</feature>